<name>A0A1D3TRB5_9FIRM</name>
<keyword evidence="3" id="KW-1185">Reference proteome</keyword>
<keyword evidence="1" id="KW-0812">Transmembrane</keyword>
<evidence type="ECO:0000313" key="2">
    <source>
        <dbReference type="EMBL" id="SCP96249.1"/>
    </source>
</evidence>
<protein>
    <submittedName>
        <fullName evidence="2">Uncharacterized protein</fullName>
    </submittedName>
</protein>
<evidence type="ECO:0000256" key="1">
    <source>
        <dbReference type="SAM" id="Phobius"/>
    </source>
</evidence>
<evidence type="ECO:0000313" key="3">
    <source>
        <dbReference type="Proteomes" id="UP000199315"/>
    </source>
</evidence>
<reference evidence="2 3" key="1">
    <citation type="submission" date="2016-09" db="EMBL/GenBank/DDBJ databases">
        <authorList>
            <person name="Capua I."/>
            <person name="De Benedictis P."/>
            <person name="Joannis T."/>
            <person name="Lombin L.H."/>
            <person name="Cattoli G."/>
        </authorList>
    </citation>
    <scope>NUCLEOTIDE SEQUENCE [LARGE SCALE GENOMIC DNA]</scope>
    <source>
        <strain evidence="2 3">GluBS11</strain>
    </source>
</reference>
<dbReference type="EMBL" id="FMKA01000004">
    <property type="protein sequence ID" value="SCP96249.1"/>
    <property type="molecule type" value="Genomic_DNA"/>
</dbReference>
<feature type="transmembrane region" description="Helical" evidence="1">
    <location>
        <begin position="173"/>
        <end position="197"/>
    </location>
</feature>
<proteinExistence type="predicted"/>
<feature type="transmembrane region" description="Helical" evidence="1">
    <location>
        <begin position="209"/>
        <end position="234"/>
    </location>
</feature>
<sequence length="287" mass="32376">MKKDRKRNKGTRTARFIISAIIGFILTIVLTAMTYMLGLYLGFFNEGLILDHLNRNNYYNGVLAYTYDSGESIALPIGLPAEVFEDAITLDMVYQDVRGYMEASFNGISYEVDTTQLQENLAANVEAYTTGTGVVLTDEQKNNVTEFTKQIAADYTENVKMPFLSYFVKAKNFYTKILVIALPVCLLVSLALGAVIFRLYRFKHRALRFITYSTIAAGFMSIILPAAVLFTRFYERLTITPEYFYQFVSTYVSKGIQAFLYLGAVWLVISAGTIIATNLMRKSVLNS</sequence>
<gene>
    <name evidence="2" type="ORF">SAMN05421730_100442</name>
</gene>
<feature type="transmembrane region" description="Helical" evidence="1">
    <location>
        <begin position="21"/>
        <end position="43"/>
    </location>
</feature>
<dbReference type="RefSeq" id="WP_091231292.1">
    <property type="nucleotide sequence ID" value="NZ_FMKA01000004.1"/>
</dbReference>
<dbReference type="AlphaFoldDB" id="A0A1D3TRB5"/>
<dbReference type="STRING" id="1619234.SAMN05421730_100442"/>
<accession>A0A1D3TRB5</accession>
<keyword evidence="1" id="KW-1133">Transmembrane helix</keyword>
<feature type="transmembrane region" description="Helical" evidence="1">
    <location>
        <begin position="258"/>
        <end position="280"/>
    </location>
</feature>
<organism evidence="2 3">
    <name type="scientific">Anaerobium acetethylicum</name>
    <dbReference type="NCBI Taxonomy" id="1619234"/>
    <lineage>
        <taxon>Bacteria</taxon>
        <taxon>Bacillati</taxon>
        <taxon>Bacillota</taxon>
        <taxon>Clostridia</taxon>
        <taxon>Lachnospirales</taxon>
        <taxon>Lachnospiraceae</taxon>
        <taxon>Anaerobium</taxon>
    </lineage>
</organism>
<dbReference type="Proteomes" id="UP000199315">
    <property type="component" value="Unassembled WGS sequence"/>
</dbReference>
<dbReference type="OrthoDB" id="2046373at2"/>
<keyword evidence="1" id="KW-0472">Membrane</keyword>